<dbReference type="OrthoDB" id="329665at2759"/>
<dbReference type="EMBL" id="FR823382">
    <property type="protein sequence ID" value="CBZ50080.1"/>
    <property type="molecule type" value="Genomic_DNA"/>
</dbReference>
<reference evidence="4" key="3">
    <citation type="journal article" date="2012" name="PLoS Pathog.">
        <title>Comparative genomics of the apicomplexan parasites Toxoplasma gondii and Neospora caninum: Coccidia differing in host range and transmission strategy.</title>
        <authorList>
            <person name="Reid A.J."/>
            <person name="Vermont S.J."/>
            <person name="Cotton J.A."/>
            <person name="Harris D."/>
            <person name="Hill-Cawthorne G.A."/>
            <person name="Konen-Waisman S."/>
            <person name="Latham S.M."/>
            <person name="Mourier T."/>
            <person name="Norton R."/>
            <person name="Quail M.A."/>
            <person name="Sanders M."/>
            <person name="Shanmugam D."/>
            <person name="Sohal A."/>
            <person name="Wasmuth J.D."/>
            <person name="Brunk B."/>
            <person name="Grigg M.E."/>
            <person name="Howard J.C."/>
            <person name="Parkinson J."/>
            <person name="Roos D.S."/>
            <person name="Trees A.J."/>
            <person name="Berriman M."/>
            <person name="Pain A."/>
            <person name="Wastling J.M."/>
        </authorList>
    </citation>
    <scope>NUCLEOTIDE SEQUENCE [LARGE SCALE GENOMIC DNA]</scope>
    <source>
        <strain evidence="4">Liverpool</strain>
    </source>
</reference>
<dbReference type="Proteomes" id="UP000007494">
    <property type="component" value="Chromosome II"/>
</dbReference>
<reference evidence="2" key="2">
    <citation type="submission" date="2011-03" db="EMBL/GenBank/DDBJ databases">
        <title>Comparative genomics and transcriptomics of Neospora caninum and Toxoplasma gondii.</title>
        <authorList>
            <person name="Reid A.J."/>
            <person name="Sohal A."/>
            <person name="Harris D."/>
            <person name="Quail M."/>
            <person name="Sanders M."/>
            <person name="Berriman M."/>
            <person name="Wastling J.M."/>
            <person name="Pain A."/>
        </authorList>
    </citation>
    <scope>NUCLEOTIDE SEQUENCE</scope>
    <source>
        <strain evidence="2">Liverpool</strain>
    </source>
</reference>
<dbReference type="VEuPathDB" id="ToxoDB:NCLIV_005560"/>
<name>F0V8N9_NEOCL</name>
<dbReference type="RefSeq" id="XP_003880115.1">
    <property type="nucleotide sequence ID" value="XM_003880066.1"/>
</dbReference>
<reference evidence="2" key="1">
    <citation type="submission" date="2011-02" db="EMBL/GenBank/DDBJ databases">
        <authorList>
            <person name="Aslett M."/>
        </authorList>
    </citation>
    <scope>NUCLEOTIDE SEQUENCE</scope>
    <source>
        <strain evidence="2">Liverpool</strain>
    </source>
</reference>
<evidence type="ECO:0000313" key="4">
    <source>
        <dbReference type="Proteomes" id="UP000007494"/>
    </source>
</evidence>
<reference evidence="3" key="4">
    <citation type="journal article" date="2015" name="PLoS ONE">
        <title>Comprehensive Evaluation of Toxoplasma gondii VEG and Neospora caninum LIV Genomes with Tachyzoite Stage Transcriptome and Proteome Defines Novel Transcript Features.</title>
        <authorList>
            <person name="Ramaprasad A."/>
            <person name="Mourier T."/>
            <person name="Naeem R."/>
            <person name="Malas T.B."/>
            <person name="Moussa E."/>
            <person name="Panigrahi A."/>
            <person name="Vermont S.J."/>
            <person name="Otto T.D."/>
            <person name="Wastling J."/>
            <person name="Pain A."/>
        </authorList>
    </citation>
    <scope>NUCLEOTIDE SEQUENCE</scope>
    <source>
        <strain evidence="3">Liverpool</strain>
    </source>
</reference>
<protein>
    <submittedName>
        <fullName evidence="3">Dense-granule antigen DG32, putative</fullName>
    </submittedName>
    <submittedName>
        <fullName evidence="2">Putative dense-granule antigen DG32</fullName>
    </submittedName>
</protein>
<keyword evidence="1" id="KW-0732">Signal</keyword>
<dbReference type="GeneID" id="13446138"/>
<dbReference type="eggNOG" id="ENOG502QYKD">
    <property type="taxonomic scope" value="Eukaryota"/>
</dbReference>
<dbReference type="OMA" id="TVPEDPW"/>
<feature type="signal peptide" evidence="1">
    <location>
        <begin position="1"/>
        <end position="16"/>
    </location>
</feature>
<sequence length="244" mass="27599">MRVCGSLASLPVMGAAVFVGLLGGDAPNSLFSAHEAGNTPFLLPVAGEGQSELGKYAGIAKNEAVTTFISTPIELFWKDIWEQTFHKSGKPMWDSFFFKLKGLLRYRAAHKATIVVIWELKRFLYGDDKVNTEAWAKLEKKLEGYLREWWVTVPEDPWAELHTGVWKALLKLYNEDLEPLMRGSPKLKELEKILFDSQLTTIRQWTDMDHINVMRGSSSAMLPRLQSLRETKGKKILRSGSGNQ</sequence>
<dbReference type="EMBL" id="LN714476">
    <property type="protein sequence ID" value="CEL64675.1"/>
    <property type="molecule type" value="Genomic_DNA"/>
</dbReference>
<keyword evidence="4" id="KW-1185">Reference proteome</keyword>
<proteinExistence type="predicted"/>
<organism evidence="2 4">
    <name type="scientific">Neospora caninum (strain Liverpool)</name>
    <dbReference type="NCBI Taxonomy" id="572307"/>
    <lineage>
        <taxon>Eukaryota</taxon>
        <taxon>Sar</taxon>
        <taxon>Alveolata</taxon>
        <taxon>Apicomplexa</taxon>
        <taxon>Conoidasida</taxon>
        <taxon>Coccidia</taxon>
        <taxon>Eucoccidiorida</taxon>
        <taxon>Eimeriorina</taxon>
        <taxon>Sarcocystidae</taxon>
        <taxon>Neospora</taxon>
    </lineage>
</organism>
<evidence type="ECO:0000313" key="3">
    <source>
        <dbReference type="EMBL" id="CEL64675.1"/>
    </source>
</evidence>
<dbReference type="AlphaFoldDB" id="F0V8N9"/>
<evidence type="ECO:0000256" key="1">
    <source>
        <dbReference type="SAM" id="SignalP"/>
    </source>
</evidence>
<dbReference type="InParanoid" id="F0V8N9"/>
<feature type="chain" id="PRO_5007654964" evidence="1">
    <location>
        <begin position="17"/>
        <end position="244"/>
    </location>
</feature>
<evidence type="ECO:0000313" key="2">
    <source>
        <dbReference type="EMBL" id="CBZ50080.1"/>
    </source>
</evidence>
<accession>F0V8N9</accession>
<gene>
    <name evidence="3" type="ORF">BN1204_005560</name>
    <name evidence="2" type="ORF">NCLIV_005560</name>
</gene>